<reference evidence="1 2" key="2">
    <citation type="journal article" date="2020" name="Int. J. Syst. Evol. Microbiol.">
        <title>Leptospira yasudae sp. nov. and Leptospira stimsonii sp. nov., two new species of the pathogenic group isolated from environmental sources.</title>
        <authorList>
            <person name="Casanovas-Massana A."/>
            <person name="Hamond C."/>
            <person name="Santos L.A."/>
            <person name="de Oliveira D."/>
            <person name="Hacker K.P."/>
            <person name="Balassiano I."/>
            <person name="Costa F."/>
            <person name="Medeiros M.A."/>
            <person name="Reis M.G."/>
            <person name="Ko A.I."/>
            <person name="Wunder E.A."/>
        </authorList>
    </citation>
    <scope>NUCLEOTIDE SEQUENCE [LARGE SCALE GENOMIC DNA]</scope>
    <source>
        <strain evidence="1 2">B21</strain>
    </source>
</reference>
<proteinExistence type="predicted"/>
<evidence type="ECO:0000313" key="2">
    <source>
        <dbReference type="Proteomes" id="UP000285569"/>
    </source>
</evidence>
<accession>A0ABX9M079</accession>
<dbReference type="EMBL" id="QHCR01000008">
    <property type="protein sequence ID" value="RHX78347.1"/>
    <property type="molecule type" value="Genomic_DNA"/>
</dbReference>
<keyword evidence="2" id="KW-1185">Reference proteome</keyword>
<protein>
    <submittedName>
        <fullName evidence="1">Uncharacterized protein</fullName>
    </submittedName>
</protein>
<evidence type="ECO:0000313" key="1">
    <source>
        <dbReference type="EMBL" id="RHX78347.1"/>
    </source>
</evidence>
<name>A0ABX9M079_9LEPT</name>
<sequence length="59" mass="7029">MDLCVRRTAGIRTDKSLFRRIRLILDFSVNRKVEFSARKFKRLVRSTRKNSSALKQETE</sequence>
<organism evidence="1 2">
    <name type="scientific">Leptospira yasudae</name>
    <dbReference type="NCBI Taxonomy" id="2202201"/>
    <lineage>
        <taxon>Bacteria</taxon>
        <taxon>Pseudomonadati</taxon>
        <taxon>Spirochaetota</taxon>
        <taxon>Spirochaetia</taxon>
        <taxon>Leptospirales</taxon>
        <taxon>Leptospiraceae</taxon>
        <taxon>Leptospira</taxon>
    </lineage>
</organism>
<reference evidence="2" key="1">
    <citation type="submission" date="2018-05" db="EMBL/GenBank/DDBJ databases">
        <title>Leptospira yasudae sp. nov. and Leptospira stimsonii sp. nov., two pathogenic species of the genus Leptospira isolated from environmental sources.</title>
        <authorList>
            <person name="Casanovas-Massana A."/>
            <person name="Hamond C."/>
            <person name="Santos L.A."/>
            <person name="Hacker K.P."/>
            <person name="Balassiano I."/>
            <person name="Medeiros M.A."/>
            <person name="Reis M.G."/>
            <person name="Ko A.I."/>
            <person name="Wunder E.A."/>
        </authorList>
    </citation>
    <scope>NUCLEOTIDE SEQUENCE [LARGE SCALE GENOMIC DNA]</scope>
    <source>
        <strain evidence="2">B21</strain>
    </source>
</reference>
<gene>
    <name evidence="1" type="ORF">DLM77_18160</name>
</gene>
<dbReference type="Proteomes" id="UP000285569">
    <property type="component" value="Unassembled WGS sequence"/>
</dbReference>
<comment type="caution">
    <text evidence="1">The sequence shown here is derived from an EMBL/GenBank/DDBJ whole genome shotgun (WGS) entry which is preliminary data.</text>
</comment>